<sequence length="78" mass="8978">MNHKSKGNLVDFIEEVSKPDSVLRKEFLDELYREGVTAEDLLKLFHRLSYDGVSLEDCGKLVSFASRGSFPCEFDKKY</sequence>
<dbReference type="Proteomes" id="UP000807825">
    <property type="component" value="Unassembled WGS sequence"/>
</dbReference>
<dbReference type="EMBL" id="JACRDE010000529">
    <property type="protein sequence ID" value="MBI5251841.1"/>
    <property type="molecule type" value="Genomic_DNA"/>
</dbReference>
<accession>A0A9D6V4C3</accession>
<protein>
    <submittedName>
        <fullName evidence="1">Uncharacterized protein</fullName>
    </submittedName>
</protein>
<gene>
    <name evidence="1" type="ORF">HY912_20300</name>
</gene>
<proteinExistence type="predicted"/>
<organism evidence="1 2">
    <name type="scientific">Desulfomonile tiedjei</name>
    <dbReference type="NCBI Taxonomy" id="2358"/>
    <lineage>
        <taxon>Bacteria</taxon>
        <taxon>Pseudomonadati</taxon>
        <taxon>Thermodesulfobacteriota</taxon>
        <taxon>Desulfomonilia</taxon>
        <taxon>Desulfomonilales</taxon>
        <taxon>Desulfomonilaceae</taxon>
        <taxon>Desulfomonile</taxon>
    </lineage>
</organism>
<comment type="caution">
    <text evidence="1">The sequence shown here is derived from an EMBL/GenBank/DDBJ whole genome shotgun (WGS) entry which is preliminary data.</text>
</comment>
<name>A0A9D6V4C3_9BACT</name>
<dbReference type="AlphaFoldDB" id="A0A9D6V4C3"/>
<evidence type="ECO:0000313" key="1">
    <source>
        <dbReference type="EMBL" id="MBI5251841.1"/>
    </source>
</evidence>
<reference evidence="1" key="1">
    <citation type="submission" date="2020-07" db="EMBL/GenBank/DDBJ databases">
        <title>Huge and variable diversity of episymbiotic CPR bacteria and DPANN archaea in groundwater ecosystems.</title>
        <authorList>
            <person name="He C.Y."/>
            <person name="Keren R."/>
            <person name="Whittaker M."/>
            <person name="Farag I.F."/>
            <person name="Doudna J."/>
            <person name="Cate J.H.D."/>
            <person name="Banfield J.F."/>
        </authorList>
    </citation>
    <scope>NUCLEOTIDE SEQUENCE</scope>
    <source>
        <strain evidence="1">NC_groundwater_1664_Pr3_B-0.1um_52_9</strain>
    </source>
</reference>
<evidence type="ECO:0000313" key="2">
    <source>
        <dbReference type="Proteomes" id="UP000807825"/>
    </source>
</evidence>